<dbReference type="FunFam" id="2.40.110.10:FF:000002">
    <property type="entry name" value="Acyl-CoA dehydrogenase fadE12"/>
    <property type="match status" value="1"/>
</dbReference>
<organism evidence="9 10">
    <name type="scientific">Blastococcus mobilis</name>
    <dbReference type="NCBI Taxonomy" id="1938746"/>
    <lineage>
        <taxon>Bacteria</taxon>
        <taxon>Bacillati</taxon>
        <taxon>Actinomycetota</taxon>
        <taxon>Actinomycetes</taxon>
        <taxon>Geodermatophilales</taxon>
        <taxon>Geodermatophilaceae</taxon>
        <taxon>Blastococcus</taxon>
    </lineage>
</organism>
<dbReference type="SUPFAM" id="SSF47203">
    <property type="entry name" value="Acyl-CoA dehydrogenase C-terminal domain-like"/>
    <property type="match status" value="1"/>
</dbReference>
<dbReference type="GO" id="GO:0005737">
    <property type="term" value="C:cytoplasm"/>
    <property type="evidence" value="ECO:0007669"/>
    <property type="project" value="TreeGrafter"/>
</dbReference>
<evidence type="ECO:0000256" key="1">
    <source>
        <dbReference type="ARBA" id="ARBA00001974"/>
    </source>
</evidence>
<dbReference type="InterPro" id="IPR009100">
    <property type="entry name" value="AcylCoA_DH/oxidase_NM_dom_sf"/>
</dbReference>
<dbReference type="Gene3D" id="1.10.540.10">
    <property type="entry name" value="Acyl-CoA dehydrogenase/oxidase, N-terminal domain"/>
    <property type="match status" value="1"/>
</dbReference>
<dbReference type="RefSeq" id="WP_089338300.1">
    <property type="nucleotide sequence ID" value="NZ_FZNO01000027.1"/>
</dbReference>
<dbReference type="Gene3D" id="2.40.110.10">
    <property type="entry name" value="Butyryl-CoA Dehydrogenase, subunit A, domain 2"/>
    <property type="match status" value="1"/>
</dbReference>
<gene>
    <name evidence="9" type="ORF">SAMN06272737_12722</name>
</gene>
<dbReference type="GO" id="GO:0050660">
    <property type="term" value="F:flavin adenine dinucleotide binding"/>
    <property type="evidence" value="ECO:0007669"/>
    <property type="project" value="InterPro"/>
</dbReference>
<dbReference type="PROSITE" id="PS00073">
    <property type="entry name" value="ACYL_COA_DH_2"/>
    <property type="match status" value="1"/>
</dbReference>
<dbReference type="InterPro" id="IPR006089">
    <property type="entry name" value="Acyl-CoA_DH_CS"/>
</dbReference>
<evidence type="ECO:0000313" key="10">
    <source>
        <dbReference type="Proteomes" id="UP000198403"/>
    </source>
</evidence>
<keyword evidence="3 6" id="KW-0285">Flavoprotein</keyword>
<keyword evidence="10" id="KW-1185">Reference proteome</keyword>
<sequence>MFDFGPRSQELVVRMHDFLADHVYPAEAVFARQVEEAGYPRPTPPVLQELKETARGLALWNLFLPHPEKDHEPLSNLEYAPIAELSGRSLELAPEAMNCAAPDTGNMELLSMFGTPEQKEEWLQPLMAGEIRSAYVMTEPQVASSDAGNIETTIERDGDEWVVNGRKWWISGPMREDCRLLILMGITDQDPGASRHRRHSMVLIPRDAPGVEVVRELDVFGYKPFETHVEMRFTDVRVPVDNLLGEPGAGFAMSQARLGPGRIHHCMRLIGAAERAQELMIDRAGRRSTFGSPLVERGVIREWIADSRMEIDQARLYTLRTAYLMDTVGNREAASEISGIKVVVPNMARRVVDRAMQVFGGAGLCQDTPLARMYAETRIVRIADGPDEVHRRALARTELRRFEAVTTPVPRGATSHLAL</sequence>
<evidence type="ECO:0000259" key="8">
    <source>
        <dbReference type="Pfam" id="PF02770"/>
    </source>
</evidence>
<dbReference type="PANTHER" id="PTHR48083">
    <property type="entry name" value="MEDIUM-CHAIN SPECIFIC ACYL-COA DEHYDROGENASE, MITOCHONDRIAL-RELATED"/>
    <property type="match status" value="1"/>
</dbReference>
<dbReference type="Pfam" id="PF00441">
    <property type="entry name" value="Acyl-CoA_dh_1"/>
    <property type="match status" value="1"/>
</dbReference>
<name>A0A238ZCL0_9ACTN</name>
<reference evidence="9 10" key="1">
    <citation type="submission" date="2017-06" db="EMBL/GenBank/DDBJ databases">
        <authorList>
            <person name="Kim H.J."/>
            <person name="Triplett B.A."/>
        </authorList>
    </citation>
    <scope>NUCLEOTIDE SEQUENCE [LARGE SCALE GENOMIC DNA]</scope>
    <source>
        <strain evidence="9 10">DSM 44272</strain>
    </source>
</reference>
<comment type="similarity">
    <text evidence="2 6">Belongs to the acyl-CoA dehydrogenase family.</text>
</comment>
<dbReference type="SUPFAM" id="SSF56645">
    <property type="entry name" value="Acyl-CoA dehydrogenase NM domain-like"/>
    <property type="match status" value="1"/>
</dbReference>
<dbReference type="EMBL" id="FZNO01000027">
    <property type="protein sequence ID" value="SNR80819.1"/>
    <property type="molecule type" value="Genomic_DNA"/>
</dbReference>
<proteinExistence type="inferred from homology"/>
<dbReference type="GO" id="GO:0003995">
    <property type="term" value="F:acyl-CoA dehydrogenase activity"/>
    <property type="evidence" value="ECO:0007669"/>
    <property type="project" value="InterPro"/>
</dbReference>
<dbReference type="PANTHER" id="PTHR48083:SF13">
    <property type="entry name" value="ACYL-COA DEHYDROGENASE FAMILY MEMBER 11"/>
    <property type="match status" value="1"/>
</dbReference>
<evidence type="ECO:0000313" key="9">
    <source>
        <dbReference type="EMBL" id="SNR80819.1"/>
    </source>
</evidence>
<comment type="cofactor">
    <cofactor evidence="1 6">
        <name>FAD</name>
        <dbReference type="ChEBI" id="CHEBI:57692"/>
    </cofactor>
</comment>
<feature type="domain" description="Acyl-CoA dehydrogenase/oxidase C-terminal" evidence="7">
    <location>
        <begin position="248"/>
        <end position="397"/>
    </location>
</feature>
<dbReference type="Proteomes" id="UP000198403">
    <property type="component" value="Unassembled WGS sequence"/>
</dbReference>
<evidence type="ECO:0000256" key="3">
    <source>
        <dbReference type="ARBA" id="ARBA00022630"/>
    </source>
</evidence>
<dbReference type="Gene3D" id="1.20.140.10">
    <property type="entry name" value="Butyryl-CoA Dehydrogenase, subunit A, domain 3"/>
    <property type="match status" value="1"/>
</dbReference>
<keyword evidence="4 6" id="KW-0274">FAD</keyword>
<dbReference type="InterPro" id="IPR046373">
    <property type="entry name" value="Acyl-CoA_Oxase/DH_mid-dom_sf"/>
</dbReference>
<keyword evidence="5 6" id="KW-0560">Oxidoreductase</keyword>
<protein>
    <submittedName>
        <fullName evidence="9">Acyl-CoA dehydrogenase</fullName>
    </submittedName>
</protein>
<dbReference type="InterPro" id="IPR050741">
    <property type="entry name" value="Acyl-CoA_dehydrogenase"/>
</dbReference>
<dbReference type="InterPro" id="IPR036250">
    <property type="entry name" value="AcylCo_DH-like_C"/>
</dbReference>
<dbReference type="AlphaFoldDB" id="A0A238ZCL0"/>
<dbReference type="InterPro" id="IPR037069">
    <property type="entry name" value="AcylCoA_DH/ox_N_sf"/>
</dbReference>
<dbReference type="Pfam" id="PF02770">
    <property type="entry name" value="Acyl-CoA_dh_M"/>
    <property type="match status" value="1"/>
</dbReference>
<feature type="domain" description="Acyl-CoA oxidase/dehydrogenase middle" evidence="8">
    <location>
        <begin position="134"/>
        <end position="236"/>
    </location>
</feature>
<dbReference type="InterPro" id="IPR009075">
    <property type="entry name" value="AcylCo_DH/oxidase_C"/>
</dbReference>
<evidence type="ECO:0000256" key="2">
    <source>
        <dbReference type="ARBA" id="ARBA00009347"/>
    </source>
</evidence>
<evidence type="ECO:0000256" key="6">
    <source>
        <dbReference type="RuleBase" id="RU362125"/>
    </source>
</evidence>
<evidence type="ECO:0000256" key="4">
    <source>
        <dbReference type="ARBA" id="ARBA00022827"/>
    </source>
</evidence>
<dbReference type="InterPro" id="IPR006091">
    <property type="entry name" value="Acyl-CoA_Oxase/DH_mid-dom"/>
</dbReference>
<dbReference type="OrthoDB" id="142556at2"/>
<dbReference type="GO" id="GO:0033539">
    <property type="term" value="P:fatty acid beta-oxidation using acyl-CoA dehydrogenase"/>
    <property type="evidence" value="ECO:0007669"/>
    <property type="project" value="TreeGrafter"/>
</dbReference>
<evidence type="ECO:0000256" key="5">
    <source>
        <dbReference type="ARBA" id="ARBA00023002"/>
    </source>
</evidence>
<accession>A0A238ZCL0</accession>
<evidence type="ECO:0000259" key="7">
    <source>
        <dbReference type="Pfam" id="PF00441"/>
    </source>
</evidence>